<evidence type="ECO:0000313" key="3">
    <source>
        <dbReference type="Proteomes" id="UP000054097"/>
    </source>
</evidence>
<organism evidence="2 3">
    <name type="scientific">Serendipita vermifera MAFF 305830</name>
    <dbReference type="NCBI Taxonomy" id="933852"/>
    <lineage>
        <taxon>Eukaryota</taxon>
        <taxon>Fungi</taxon>
        <taxon>Dikarya</taxon>
        <taxon>Basidiomycota</taxon>
        <taxon>Agaricomycotina</taxon>
        <taxon>Agaricomycetes</taxon>
        <taxon>Sebacinales</taxon>
        <taxon>Serendipitaceae</taxon>
        <taxon>Serendipita</taxon>
    </lineage>
</organism>
<dbReference type="EMBL" id="KN824282">
    <property type="protein sequence ID" value="KIM31519.1"/>
    <property type="molecule type" value="Genomic_DNA"/>
</dbReference>
<dbReference type="Pfam" id="PF00651">
    <property type="entry name" value="BTB"/>
    <property type="match status" value="1"/>
</dbReference>
<protein>
    <recommendedName>
        <fullName evidence="1">BTB domain-containing protein</fullName>
    </recommendedName>
</protein>
<dbReference type="Gene3D" id="3.30.710.10">
    <property type="entry name" value="Potassium Channel Kv1.1, Chain A"/>
    <property type="match status" value="1"/>
</dbReference>
<feature type="domain" description="BTB" evidence="1">
    <location>
        <begin position="22"/>
        <end position="121"/>
    </location>
</feature>
<sequence>MDQEANATSFTQSAKFPPGYGDFALQCSDNVVCHFPRHLLSYMSGFFRDMFDLPRGDDAGSQTVAPLQLTEPSQTIELLLEHIDPNIQTPEINLDTIVVLLEAAQKYQVPVVTKWFEREIKYERRAVFPEDPSQDLDEPKQQSFLYSHPLLVLHCATLFGLATCGQLALRETSRCDEQLITSTIKYLSFEAYLRGMEIRRARIQLFRTFVKQLALPKTERRYETEWDGTEIEVLVADNKKVCMQCAADRAAWVLKIEHDTEKVPEWNTFINAYESANKVCVQCKGNSWTAHYRSLLDEWRLEAKRMDHQLPDWPFT</sequence>
<name>A0A0C3BH74_SERVB</name>
<dbReference type="HOGENOM" id="CLU_079122_0_0_1"/>
<proteinExistence type="predicted"/>
<evidence type="ECO:0000313" key="2">
    <source>
        <dbReference type="EMBL" id="KIM31519.1"/>
    </source>
</evidence>
<reference evidence="2 3" key="1">
    <citation type="submission" date="2014-04" db="EMBL/GenBank/DDBJ databases">
        <authorList>
            <consortium name="DOE Joint Genome Institute"/>
            <person name="Kuo A."/>
            <person name="Zuccaro A."/>
            <person name="Kohler A."/>
            <person name="Nagy L.G."/>
            <person name="Floudas D."/>
            <person name="Copeland A."/>
            <person name="Barry K.W."/>
            <person name="Cichocki N."/>
            <person name="Veneault-Fourrey C."/>
            <person name="LaButti K."/>
            <person name="Lindquist E.A."/>
            <person name="Lipzen A."/>
            <person name="Lundell T."/>
            <person name="Morin E."/>
            <person name="Murat C."/>
            <person name="Sun H."/>
            <person name="Tunlid A."/>
            <person name="Henrissat B."/>
            <person name="Grigoriev I.V."/>
            <person name="Hibbett D.S."/>
            <person name="Martin F."/>
            <person name="Nordberg H.P."/>
            <person name="Cantor M.N."/>
            <person name="Hua S.X."/>
        </authorList>
    </citation>
    <scope>NUCLEOTIDE SEQUENCE [LARGE SCALE GENOMIC DNA]</scope>
    <source>
        <strain evidence="2 3">MAFF 305830</strain>
    </source>
</reference>
<dbReference type="STRING" id="933852.A0A0C3BH74"/>
<dbReference type="InterPro" id="IPR011333">
    <property type="entry name" value="SKP1/BTB/POZ_sf"/>
</dbReference>
<dbReference type="Proteomes" id="UP000054097">
    <property type="component" value="Unassembled WGS sequence"/>
</dbReference>
<keyword evidence="3" id="KW-1185">Reference proteome</keyword>
<dbReference type="InterPro" id="IPR000210">
    <property type="entry name" value="BTB/POZ_dom"/>
</dbReference>
<dbReference type="OrthoDB" id="71307at2759"/>
<dbReference type="AlphaFoldDB" id="A0A0C3BH74"/>
<evidence type="ECO:0000259" key="1">
    <source>
        <dbReference type="Pfam" id="PF00651"/>
    </source>
</evidence>
<gene>
    <name evidence="2" type="ORF">M408DRAFT_327705</name>
</gene>
<reference evidence="3" key="2">
    <citation type="submission" date="2015-01" db="EMBL/GenBank/DDBJ databases">
        <title>Evolutionary Origins and Diversification of the Mycorrhizal Mutualists.</title>
        <authorList>
            <consortium name="DOE Joint Genome Institute"/>
            <consortium name="Mycorrhizal Genomics Consortium"/>
            <person name="Kohler A."/>
            <person name="Kuo A."/>
            <person name="Nagy L.G."/>
            <person name="Floudas D."/>
            <person name="Copeland A."/>
            <person name="Barry K.W."/>
            <person name="Cichocki N."/>
            <person name="Veneault-Fourrey C."/>
            <person name="LaButti K."/>
            <person name="Lindquist E.A."/>
            <person name="Lipzen A."/>
            <person name="Lundell T."/>
            <person name="Morin E."/>
            <person name="Murat C."/>
            <person name="Riley R."/>
            <person name="Ohm R."/>
            <person name="Sun H."/>
            <person name="Tunlid A."/>
            <person name="Henrissat B."/>
            <person name="Grigoriev I.V."/>
            <person name="Hibbett D.S."/>
            <person name="Martin F."/>
        </authorList>
    </citation>
    <scope>NUCLEOTIDE SEQUENCE [LARGE SCALE GENOMIC DNA]</scope>
    <source>
        <strain evidence="3">MAFF 305830</strain>
    </source>
</reference>
<accession>A0A0C3BH74</accession>
<dbReference type="SUPFAM" id="SSF54695">
    <property type="entry name" value="POZ domain"/>
    <property type="match status" value="1"/>
</dbReference>